<feature type="region of interest" description="Disordered" evidence="6">
    <location>
        <begin position="233"/>
        <end position="258"/>
    </location>
</feature>
<keyword evidence="4" id="KW-0493">Microtubule</keyword>
<feature type="domain" description="TOG" evidence="7">
    <location>
        <begin position="2"/>
        <end position="236"/>
    </location>
</feature>
<keyword evidence="9" id="KW-1185">Reference proteome</keyword>
<proteinExistence type="inferred from homology"/>
<evidence type="ECO:0000313" key="9">
    <source>
        <dbReference type="Proteomes" id="UP000818624"/>
    </source>
</evidence>
<feature type="compositionally biased region" description="Basic and acidic residues" evidence="6">
    <location>
        <begin position="531"/>
        <end position="542"/>
    </location>
</feature>
<evidence type="ECO:0000256" key="2">
    <source>
        <dbReference type="ARBA" id="ARBA00009549"/>
    </source>
</evidence>
<evidence type="ECO:0000256" key="3">
    <source>
        <dbReference type="ARBA" id="ARBA00022618"/>
    </source>
</evidence>
<comment type="similarity">
    <text evidence="2">Belongs to the CLASP family.</text>
</comment>
<dbReference type="PANTHER" id="PTHR21567">
    <property type="entry name" value="CLASP"/>
    <property type="match status" value="1"/>
</dbReference>
<dbReference type="InterPro" id="IPR034085">
    <property type="entry name" value="TOG"/>
</dbReference>
<dbReference type="PANTHER" id="PTHR21567:SF9">
    <property type="entry name" value="CLIP-ASSOCIATING PROTEIN"/>
    <property type="match status" value="1"/>
</dbReference>
<evidence type="ECO:0000256" key="4">
    <source>
        <dbReference type="ARBA" id="ARBA00022701"/>
    </source>
</evidence>
<protein>
    <submittedName>
        <fullName evidence="8">Suppressor of tub2 mutation</fullName>
    </submittedName>
</protein>
<feature type="compositionally biased region" description="Basic and acidic residues" evidence="6">
    <location>
        <begin position="672"/>
        <end position="690"/>
    </location>
</feature>
<evidence type="ECO:0000256" key="1">
    <source>
        <dbReference type="ARBA" id="ARBA00004186"/>
    </source>
</evidence>
<keyword evidence="3" id="KW-0132">Cell division</keyword>
<evidence type="ECO:0000313" key="8">
    <source>
        <dbReference type="EMBL" id="WFD46943.1"/>
    </source>
</evidence>
<feature type="compositionally biased region" description="Low complexity" evidence="6">
    <location>
        <begin position="805"/>
        <end position="822"/>
    </location>
</feature>
<feature type="compositionally biased region" description="Low complexity" evidence="6">
    <location>
        <begin position="1142"/>
        <end position="1151"/>
    </location>
</feature>
<evidence type="ECO:0000256" key="6">
    <source>
        <dbReference type="SAM" id="MobiDB-lite"/>
    </source>
</evidence>
<dbReference type="SUPFAM" id="SSF48371">
    <property type="entry name" value="ARM repeat"/>
    <property type="match status" value="1"/>
</dbReference>
<gene>
    <name evidence="8" type="primary">STU1</name>
    <name evidence="8" type="ORF">GLX27_001587</name>
</gene>
<feature type="region of interest" description="Disordered" evidence="6">
    <location>
        <begin position="501"/>
        <end position="602"/>
    </location>
</feature>
<dbReference type="Pfam" id="PF12348">
    <property type="entry name" value="CLASP_N"/>
    <property type="match status" value="1"/>
</dbReference>
<organism evidence="8 9">
    <name type="scientific">Malassezia furfur</name>
    <name type="common">Pityriasis versicolor infection agent</name>
    <name type="synonym">Pityrosporum furfur</name>
    <dbReference type="NCBI Taxonomy" id="55194"/>
    <lineage>
        <taxon>Eukaryota</taxon>
        <taxon>Fungi</taxon>
        <taxon>Dikarya</taxon>
        <taxon>Basidiomycota</taxon>
        <taxon>Ustilaginomycotina</taxon>
        <taxon>Malasseziomycetes</taxon>
        <taxon>Malasseziales</taxon>
        <taxon>Malasseziaceae</taxon>
        <taxon>Malassezia</taxon>
    </lineage>
</organism>
<dbReference type="SMART" id="SM01349">
    <property type="entry name" value="TOG"/>
    <property type="match status" value="2"/>
</dbReference>
<keyword evidence="5" id="KW-0131">Cell cycle</keyword>
<feature type="compositionally biased region" description="Basic and acidic residues" evidence="6">
    <location>
        <begin position="778"/>
        <end position="799"/>
    </location>
</feature>
<name>A0ABY8EN09_MALFU</name>
<reference evidence="8 9" key="1">
    <citation type="journal article" date="2020" name="Elife">
        <title>Loss of centromere function drives karyotype evolution in closely related Malassezia species.</title>
        <authorList>
            <person name="Sankaranarayanan S.R."/>
            <person name="Ianiri G."/>
            <person name="Coelho M.A."/>
            <person name="Reza M.H."/>
            <person name="Thimmappa B.C."/>
            <person name="Ganguly P."/>
            <person name="Vadnala R.N."/>
            <person name="Sun S."/>
            <person name="Siddharthan R."/>
            <person name="Tellgren-Roth C."/>
            <person name="Dawson T.L."/>
            <person name="Heitman J."/>
            <person name="Sanyal K."/>
        </authorList>
    </citation>
    <scope>NUCLEOTIDE SEQUENCE [LARGE SCALE GENOMIC DNA]</scope>
    <source>
        <strain evidence="8">CBS14141</strain>
    </source>
</reference>
<keyword evidence="5" id="KW-0498">Mitosis</keyword>
<comment type="subcellular location">
    <subcellularLocation>
        <location evidence="1">Cytoplasm</location>
        <location evidence="1">Cytoskeleton</location>
        <location evidence="1">Spindle</location>
    </subcellularLocation>
</comment>
<feature type="region of interest" description="Disordered" evidence="6">
    <location>
        <begin position="1124"/>
        <end position="1151"/>
    </location>
</feature>
<dbReference type="EMBL" id="CP046234">
    <property type="protein sequence ID" value="WFD46943.1"/>
    <property type="molecule type" value="Genomic_DNA"/>
</dbReference>
<feature type="compositionally biased region" description="Basic residues" evidence="6">
    <location>
        <begin position="1124"/>
        <end position="1141"/>
    </location>
</feature>
<dbReference type="Gene3D" id="1.25.10.10">
    <property type="entry name" value="Leucine-rich Repeat Variant"/>
    <property type="match status" value="2"/>
</dbReference>
<feature type="domain" description="TOG" evidence="7">
    <location>
        <begin position="269"/>
        <end position="510"/>
    </location>
</feature>
<feature type="region of interest" description="Disordered" evidence="6">
    <location>
        <begin position="663"/>
        <end position="896"/>
    </location>
</feature>
<dbReference type="Proteomes" id="UP000818624">
    <property type="component" value="Chromosome 1"/>
</dbReference>
<evidence type="ECO:0000256" key="5">
    <source>
        <dbReference type="ARBA" id="ARBA00022776"/>
    </source>
</evidence>
<sequence length="1151" mass="121327">MADAAWVEAVDAAPDAARRVHAVEALDAHWQQHGVHDADVGAISLQHHLHSATPAVALAACAALETLVAAAHTTRTTLTLVRTVAPAALERTGDAHERVRAHAEQLLAHIADAAYAASDHGVREIDAPHTVWERLVRDVALTAPAPRIRITVLRLLPALKARHARMHVHPLLPSLVDNVQASDAGVRAAARDALVALFAHAPPAAHADLREALHEAGVRAATQEAILEAVTRGADDAADAARPAPASPPAPPLPPALTDVPLDDVRAVPLYARHDLDTLFSPAPFEGKETELNWQPRERAVLALRGALKGGIPPELVAPFVAHVRPFQEPMLKALGSLRTTLAMHAIHLVRQLVLAFRAELEPTLDAWFVALIRMAGMTKKMVASASQVAAATILAVVPLRGLHWHQLQLGMGDKNSATRVHMCKHLHTVLQTQRRSALEAHYGVEAMMHCFDKVLADPNVEVRTVARETFVLFHAQWPTHAARVLEALPPPARKQTAALLEKPAPKRAARVGPSSTVLAAKHAAIQAQSPRRDARDADARAPRPSVWHPSLVEGAAPSSASDTSGDWLHADRPWRTEGAAGAAGAASEPPTPQHAVPQTPQRAAPQFAFASGGVTFSPSTEHISSEARRAALDATASATQLSGMMAQLRVGVQERSGAHAALATDAPVEAGRADAPERPETVEAHRGAVAEDGSAGGEEGRGDVAGVWTSEAEGPGSEAKEGPELAQDGAEDQAEPEGTAQAEREAAAEAQLETMAQTESEATAEAQLETTAQAESEAMHSLEEKGPAEAAEPEREGPQPEAPQPEAFEAPAQAANPEAPAIDSEAPAAGPEAKATDSDAPPADPETKAADAEAFTADSEAPPADSEAKTPPPEAAPADPETKTPSAPGLAKHEAAAAAVAPAPASRYFLSRVAREDALAGTRAFAACTEHIAAHTADAATLRDWSRRLAEGASEAPGAWTAPPGAVLQSLHAYVCTSAHDDVWALALIAVYRLVACAYSVLHTHGLELAWLALVLHIQQETHAGSALAHGASRTMLDTWASVSDPVLACDALRTAVRVAAPAGARGAARAAVQAAGLYTLGALWRRMPAAVRMDEVGRARDWIDEVRCGRLTPRRSPMRIRRCGVRRSARSSRRRRARPTSHTSRVCVR</sequence>
<feature type="compositionally biased region" description="Pro residues" evidence="6">
    <location>
        <begin position="245"/>
        <end position="255"/>
    </location>
</feature>
<feature type="compositionally biased region" description="Low complexity" evidence="6">
    <location>
        <begin position="749"/>
        <end position="777"/>
    </location>
</feature>
<evidence type="ECO:0000259" key="7">
    <source>
        <dbReference type="SMART" id="SM01349"/>
    </source>
</evidence>
<dbReference type="InterPro" id="IPR024395">
    <property type="entry name" value="CLASP_N_dom"/>
</dbReference>
<accession>A0ABY8EN09</accession>
<dbReference type="InterPro" id="IPR016024">
    <property type="entry name" value="ARM-type_fold"/>
</dbReference>
<feature type="compositionally biased region" description="Low complexity" evidence="6">
    <location>
        <begin position="877"/>
        <end position="896"/>
    </location>
</feature>
<dbReference type="InterPro" id="IPR011989">
    <property type="entry name" value="ARM-like"/>
</dbReference>
<dbReference type="Pfam" id="PF21040">
    <property type="entry name" value="CEP104-like_TOG"/>
    <property type="match status" value="1"/>
</dbReference>